<reference evidence="1 2" key="1">
    <citation type="submission" date="2019-08" db="EMBL/GenBank/DDBJ databases">
        <title>In-depth cultivation of the pig gut microbiome towards novel bacterial diversity and tailored functional studies.</title>
        <authorList>
            <person name="Wylensek D."/>
            <person name="Hitch T.C.A."/>
            <person name="Clavel T."/>
        </authorList>
    </citation>
    <scope>NUCLEOTIDE SEQUENCE [LARGE SCALE GENOMIC DNA]</scope>
    <source>
        <strain evidence="1 2">WCA-389-WT-23B</strain>
    </source>
</reference>
<evidence type="ECO:0000313" key="2">
    <source>
        <dbReference type="Proteomes" id="UP000436047"/>
    </source>
</evidence>
<name>A0A6N7WNK0_9FIRM</name>
<keyword evidence="2" id="KW-1185">Reference proteome</keyword>
<comment type="caution">
    <text evidence="1">The sequence shown here is derived from an EMBL/GenBank/DDBJ whole genome shotgun (WGS) entry which is preliminary data.</text>
</comment>
<accession>A0A6N7WNK0</accession>
<gene>
    <name evidence="1" type="ORF">FYJ45_24900</name>
</gene>
<protein>
    <submittedName>
        <fullName evidence="1">Uncharacterized protein</fullName>
    </submittedName>
</protein>
<dbReference type="GeneID" id="86056252"/>
<evidence type="ECO:0000313" key="1">
    <source>
        <dbReference type="EMBL" id="MSS91355.1"/>
    </source>
</evidence>
<organism evidence="1 2">
    <name type="scientific">Eisenbergiella porci</name>
    <dbReference type="NCBI Taxonomy" id="2652274"/>
    <lineage>
        <taxon>Bacteria</taxon>
        <taxon>Bacillati</taxon>
        <taxon>Bacillota</taxon>
        <taxon>Clostridia</taxon>
        <taxon>Lachnospirales</taxon>
        <taxon>Lachnospiraceae</taxon>
        <taxon>Eisenbergiella</taxon>
    </lineage>
</organism>
<sequence>MKKLSEIDDDTLLTVTPKGYDGTVMDKEEFMQSSYYIDRDEVDVAIAEETFASFSLYYALECLEDDMHEDWLSNVMSAIPKDVRERIEAEINSYLDKEPTYYPGEAVDWLTEDLGE</sequence>
<dbReference type="Proteomes" id="UP000436047">
    <property type="component" value="Unassembled WGS sequence"/>
</dbReference>
<dbReference type="EMBL" id="VUMI01000063">
    <property type="protein sequence ID" value="MSS91355.1"/>
    <property type="molecule type" value="Genomic_DNA"/>
</dbReference>
<proteinExistence type="predicted"/>
<dbReference type="RefSeq" id="WP_154467753.1">
    <property type="nucleotide sequence ID" value="NZ_VUMI01000063.1"/>
</dbReference>
<dbReference type="AlphaFoldDB" id="A0A6N7WNK0"/>